<feature type="domain" description="BTB" evidence="2">
    <location>
        <begin position="36"/>
        <end position="100"/>
    </location>
</feature>
<proteinExistence type="predicted"/>
<dbReference type="Pfam" id="PF00651">
    <property type="entry name" value="BTB"/>
    <property type="match status" value="1"/>
</dbReference>
<dbReference type="PROSITE" id="PS50097">
    <property type="entry name" value="BTB"/>
    <property type="match status" value="1"/>
</dbReference>
<dbReference type="AlphaFoldDB" id="A0A8H6Z4F5"/>
<feature type="compositionally biased region" description="Basic and acidic residues" evidence="1">
    <location>
        <begin position="12"/>
        <end position="26"/>
    </location>
</feature>
<dbReference type="Gene3D" id="3.30.710.10">
    <property type="entry name" value="Potassium Channel Kv1.1, Chain A"/>
    <property type="match status" value="1"/>
</dbReference>
<comment type="caution">
    <text evidence="3">The sequence shown here is derived from an EMBL/GenBank/DDBJ whole genome shotgun (WGS) entry which is preliminary data.</text>
</comment>
<accession>A0A8H6Z4F5</accession>
<name>A0A8H6Z4F5_9AGAR</name>
<dbReference type="InterPro" id="IPR011333">
    <property type="entry name" value="SKP1/BTB/POZ_sf"/>
</dbReference>
<dbReference type="OrthoDB" id="3027208at2759"/>
<evidence type="ECO:0000313" key="3">
    <source>
        <dbReference type="EMBL" id="KAF7370369.1"/>
    </source>
</evidence>
<feature type="region of interest" description="Disordered" evidence="1">
    <location>
        <begin position="1"/>
        <end position="26"/>
    </location>
</feature>
<dbReference type="SUPFAM" id="SSF54695">
    <property type="entry name" value="POZ domain"/>
    <property type="match status" value="1"/>
</dbReference>
<evidence type="ECO:0000259" key="2">
    <source>
        <dbReference type="PROSITE" id="PS50097"/>
    </source>
</evidence>
<keyword evidence="4" id="KW-1185">Reference proteome</keyword>
<dbReference type="EMBL" id="JACAZH010000004">
    <property type="protein sequence ID" value="KAF7370369.1"/>
    <property type="molecule type" value="Genomic_DNA"/>
</dbReference>
<organism evidence="3 4">
    <name type="scientific">Mycena sanguinolenta</name>
    <dbReference type="NCBI Taxonomy" id="230812"/>
    <lineage>
        <taxon>Eukaryota</taxon>
        <taxon>Fungi</taxon>
        <taxon>Dikarya</taxon>
        <taxon>Basidiomycota</taxon>
        <taxon>Agaricomycotina</taxon>
        <taxon>Agaricomycetes</taxon>
        <taxon>Agaricomycetidae</taxon>
        <taxon>Agaricales</taxon>
        <taxon>Marasmiineae</taxon>
        <taxon>Mycenaceae</taxon>
        <taxon>Mycena</taxon>
    </lineage>
</organism>
<dbReference type="SMART" id="SM00225">
    <property type="entry name" value="BTB"/>
    <property type="match status" value="1"/>
</dbReference>
<dbReference type="CDD" id="cd18186">
    <property type="entry name" value="BTB_POZ_ZBTB_KLHL-like"/>
    <property type="match status" value="1"/>
</dbReference>
<protein>
    <submittedName>
        <fullName evidence="3">BTB domain-containing protein</fullName>
    </submittedName>
</protein>
<sequence length="310" mass="34575">MSSPKSPPAKRQRMEDASITRENADIARSKTWRSDGNVILQAGNTQFRVHWSVLALHSPVFRDMQGLPQPPDEPTVDGCPIVNLSDNPDDVEYLLKVLYNPTFLSEKKLSLAVVGALIRLGRKYDFKDLFDWAVGRLTSRFPTTLDEFDAVKPDGLSIERYPGIHFDIAALASENGILTLLPSVYYWLVSTNSMASLIDGIERGDGTMAHLPNLDMRRCAVGQQRLLTRQFLPGHTLGASKYGEGLITRLSANLDVKALMSPALVLKIHPFCANCTQHALQYTTTARKKMWETLPAIFDLPPWNELKNGI</sequence>
<reference evidence="3" key="1">
    <citation type="submission" date="2020-05" db="EMBL/GenBank/DDBJ databases">
        <title>Mycena genomes resolve the evolution of fungal bioluminescence.</title>
        <authorList>
            <person name="Tsai I.J."/>
        </authorList>
    </citation>
    <scope>NUCLEOTIDE SEQUENCE</scope>
    <source>
        <strain evidence="3">160909Yilan</strain>
    </source>
</reference>
<evidence type="ECO:0000256" key="1">
    <source>
        <dbReference type="SAM" id="MobiDB-lite"/>
    </source>
</evidence>
<dbReference type="Proteomes" id="UP000623467">
    <property type="component" value="Unassembled WGS sequence"/>
</dbReference>
<evidence type="ECO:0000313" key="4">
    <source>
        <dbReference type="Proteomes" id="UP000623467"/>
    </source>
</evidence>
<dbReference type="InterPro" id="IPR000210">
    <property type="entry name" value="BTB/POZ_dom"/>
</dbReference>
<gene>
    <name evidence="3" type="ORF">MSAN_00668400</name>
</gene>